<dbReference type="Proteomes" id="UP000694388">
    <property type="component" value="Unplaced"/>
</dbReference>
<accession>A0A8C4Q831</accession>
<dbReference type="Gene3D" id="3.30.420.10">
    <property type="entry name" value="Ribonuclease H-like superfamily/Ribonuclease H"/>
    <property type="match status" value="1"/>
</dbReference>
<evidence type="ECO:0008006" key="3">
    <source>
        <dbReference type="Google" id="ProtNLM"/>
    </source>
</evidence>
<name>A0A8C4Q831_EPTBU</name>
<evidence type="ECO:0000313" key="2">
    <source>
        <dbReference type="Proteomes" id="UP000694388"/>
    </source>
</evidence>
<keyword evidence="2" id="KW-1185">Reference proteome</keyword>
<dbReference type="PANTHER" id="PTHR46060:SF1">
    <property type="entry name" value="MARINER MOS1 TRANSPOSASE-LIKE PROTEIN"/>
    <property type="match status" value="1"/>
</dbReference>
<protein>
    <recommendedName>
        <fullName evidence="3">Mariner Mos1 transposase</fullName>
    </recommendedName>
</protein>
<dbReference type="InterPro" id="IPR036397">
    <property type="entry name" value="RNaseH_sf"/>
</dbReference>
<dbReference type="InterPro" id="IPR052709">
    <property type="entry name" value="Transposase-MT_Hybrid"/>
</dbReference>
<dbReference type="InterPro" id="IPR001888">
    <property type="entry name" value="Transposase_1"/>
</dbReference>
<evidence type="ECO:0000313" key="1">
    <source>
        <dbReference type="Ensembl" id="ENSEBUP00000011157.1"/>
    </source>
</evidence>
<dbReference type="Pfam" id="PF01359">
    <property type="entry name" value="Transposase_1"/>
    <property type="match status" value="1"/>
</dbReference>
<dbReference type="GO" id="GO:0003676">
    <property type="term" value="F:nucleic acid binding"/>
    <property type="evidence" value="ECO:0007669"/>
    <property type="project" value="InterPro"/>
</dbReference>
<dbReference type="Ensembl" id="ENSEBUT00000011719.1">
    <property type="protein sequence ID" value="ENSEBUP00000011157.1"/>
    <property type="gene ID" value="ENSEBUG00000007167.1"/>
</dbReference>
<dbReference type="PANTHER" id="PTHR46060">
    <property type="entry name" value="MARINER MOS1 TRANSPOSASE-LIKE PROTEIN"/>
    <property type="match status" value="1"/>
</dbReference>
<reference evidence="1" key="2">
    <citation type="submission" date="2025-09" db="UniProtKB">
        <authorList>
            <consortium name="Ensembl"/>
        </authorList>
    </citation>
    <scope>IDENTIFICATION</scope>
</reference>
<reference evidence="1" key="1">
    <citation type="submission" date="2025-08" db="UniProtKB">
        <authorList>
            <consortium name="Ensembl"/>
        </authorList>
    </citation>
    <scope>IDENTIFICATION</scope>
</reference>
<sequence>MQQALEKPQALLIGITTSSQRHGWAFQSFPCGEQLVHAKSLNSRFEQTTRKKNLFATIGKGCTGKKHSRSEVKVMLIAFFDMEGMVHAEFLPKDATVNAAFCMEVMKRLQGAVRRKRPEKWKNRWLLHHDNVPCHTPLSIQQLLVSKNIPVVPHPPYSPDMAPCMPGVGLMARMVGLGSEGPEFKSHSAVELIPGGVDSACHPSEVGKMSASMLVSCVGVATRPGLCPIAKETG</sequence>
<organism evidence="1 2">
    <name type="scientific">Eptatretus burgeri</name>
    <name type="common">Inshore hagfish</name>
    <dbReference type="NCBI Taxonomy" id="7764"/>
    <lineage>
        <taxon>Eukaryota</taxon>
        <taxon>Metazoa</taxon>
        <taxon>Chordata</taxon>
        <taxon>Craniata</taxon>
        <taxon>Vertebrata</taxon>
        <taxon>Cyclostomata</taxon>
        <taxon>Myxini</taxon>
        <taxon>Myxiniformes</taxon>
        <taxon>Myxinidae</taxon>
        <taxon>Eptatretinae</taxon>
        <taxon>Eptatretus</taxon>
    </lineage>
</organism>
<proteinExistence type="predicted"/>
<dbReference type="AlphaFoldDB" id="A0A8C4Q831"/>
<dbReference type="GeneTree" id="ENSGT00930000152727"/>